<keyword evidence="6" id="KW-1278">Translocase</keyword>
<dbReference type="Gene3D" id="3.30.70.3270">
    <property type="match status" value="1"/>
</dbReference>
<evidence type="ECO:0000256" key="8">
    <source>
        <dbReference type="ARBA" id="ARBA00023014"/>
    </source>
</evidence>
<evidence type="ECO:0000256" key="10">
    <source>
        <dbReference type="ARBA" id="ARBA00023075"/>
    </source>
</evidence>
<dbReference type="InterPro" id="IPR017896">
    <property type="entry name" value="4Fe4S_Fe-S-bd"/>
</dbReference>
<dbReference type="RefSeq" id="WP_007897390.1">
    <property type="nucleotide sequence ID" value="NZ_CATXAQ010000051.1"/>
</dbReference>
<dbReference type="EMBL" id="QRNO01000038">
    <property type="protein sequence ID" value="RHK49876.1"/>
    <property type="molecule type" value="Genomic_DNA"/>
</dbReference>
<evidence type="ECO:0000256" key="2">
    <source>
        <dbReference type="ARBA" id="ARBA00022485"/>
    </source>
</evidence>
<dbReference type="PANTHER" id="PTHR10849:SF24">
    <property type="entry name" value="NADH-QUINONE OXIDOREDUCTASE SUBUNIT I 2"/>
    <property type="match status" value="1"/>
</dbReference>
<gene>
    <name evidence="13" type="ORF">DW060_08235</name>
</gene>
<keyword evidence="14" id="KW-1185">Reference proteome</keyword>
<evidence type="ECO:0000256" key="4">
    <source>
        <dbReference type="ARBA" id="ARBA00022723"/>
    </source>
</evidence>
<evidence type="ECO:0000259" key="12">
    <source>
        <dbReference type="PROSITE" id="PS51379"/>
    </source>
</evidence>
<evidence type="ECO:0000313" key="14">
    <source>
        <dbReference type="Proteomes" id="UP000286598"/>
    </source>
</evidence>
<feature type="domain" description="4Fe-4S ferredoxin-type" evidence="12">
    <location>
        <begin position="57"/>
        <end position="89"/>
    </location>
</feature>
<proteinExistence type="predicted"/>
<dbReference type="GO" id="GO:0016020">
    <property type="term" value="C:membrane"/>
    <property type="evidence" value="ECO:0007669"/>
    <property type="project" value="InterPro"/>
</dbReference>
<keyword evidence="3" id="KW-0874">Quinone</keyword>
<dbReference type="GO" id="GO:0051539">
    <property type="term" value="F:4 iron, 4 sulfur cluster binding"/>
    <property type="evidence" value="ECO:0007669"/>
    <property type="project" value="UniProtKB-KW"/>
</dbReference>
<evidence type="ECO:0000256" key="11">
    <source>
        <dbReference type="ARBA" id="ARBA00023136"/>
    </source>
</evidence>
<evidence type="ECO:0000256" key="3">
    <source>
        <dbReference type="ARBA" id="ARBA00022719"/>
    </source>
</evidence>
<evidence type="ECO:0000256" key="9">
    <source>
        <dbReference type="ARBA" id="ARBA00023027"/>
    </source>
</evidence>
<keyword evidence="1" id="KW-1003">Cell membrane</keyword>
<dbReference type="GO" id="GO:0046872">
    <property type="term" value="F:metal ion binding"/>
    <property type="evidence" value="ECO:0007669"/>
    <property type="project" value="UniProtKB-KW"/>
</dbReference>
<dbReference type="GeneID" id="78336279"/>
<dbReference type="SUPFAM" id="SSF54862">
    <property type="entry name" value="4Fe-4S ferredoxins"/>
    <property type="match status" value="1"/>
</dbReference>
<dbReference type="Pfam" id="PF12838">
    <property type="entry name" value="Fer4_7"/>
    <property type="match status" value="1"/>
</dbReference>
<dbReference type="Proteomes" id="UP000286598">
    <property type="component" value="Unassembled WGS sequence"/>
</dbReference>
<dbReference type="PROSITE" id="PS51379">
    <property type="entry name" value="4FE4S_FER_2"/>
    <property type="match status" value="2"/>
</dbReference>
<keyword evidence="11" id="KW-0472">Membrane</keyword>
<dbReference type="AlphaFoldDB" id="A0A3R6G3B7"/>
<evidence type="ECO:0000256" key="5">
    <source>
        <dbReference type="ARBA" id="ARBA00022737"/>
    </source>
</evidence>
<keyword evidence="10" id="KW-0830">Ubiquinone</keyword>
<sequence length="178" mass="20037">MEENKKSYFGEIGSAMKTLAIGMKTTWKELLTKKSTEQYPENRKTTLHVAARHRGRLVMNRDENGVVKCTACTLCEKACPNGTIKIVSQMVENPETGKKKKQLVDYQYDLGDCMFCELCVNACNFDAIKFVNDFENSVFDREALVLHLDKEVYEGGSLPNIIDGGADFEIGTFNTKTK</sequence>
<dbReference type="GO" id="GO:0048038">
    <property type="term" value="F:quinone binding"/>
    <property type="evidence" value="ECO:0007669"/>
    <property type="project" value="UniProtKB-KW"/>
</dbReference>
<keyword evidence="4" id="KW-0479">Metal-binding</keyword>
<evidence type="ECO:0000256" key="7">
    <source>
        <dbReference type="ARBA" id="ARBA00023004"/>
    </source>
</evidence>
<name>A0A3R6G3B7_9BACT</name>
<evidence type="ECO:0000256" key="1">
    <source>
        <dbReference type="ARBA" id="ARBA00022475"/>
    </source>
</evidence>
<reference evidence="13 14" key="1">
    <citation type="submission" date="2018-08" db="EMBL/GenBank/DDBJ databases">
        <title>A genome reference for cultivated species of the human gut microbiota.</title>
        <authorList>
            <person name="Zou Y."/>
            <person name="Xue W."/>
            <person name="Luo G."/>
        </authorList>
    </citation>
    <scope>NUCLEOTIDE SEQUENCE [LARGE SCALE GENOMIC DNA]</scope>
    <source>
        <strain evidence="13 14">AF42-9</strain>
    </source>
</reference>
<feature type="domain" description="4Fe-4S ferredoxin-type" evidence="12">
    <location>
        <begin position="104"/>
        <end position="133"/>
    </location>
</feature>
<evidence type="ECO:0000313" key="13">
    <source>
        <dbReference type="EMBL" id="RHK49876.1"/>
    </source>
</evidence>
<evidence type="ECO:0000256" key="6">
    <source>
        <dbReference type="ARBA" id="ARBA00022967"/>
    </source>
</evidence>
<keyword evidence="8" id="KW-0411">Iron-sulfur</keyword>
<keyword evidence="9" id="KW-0520">NAD</keyword>
<organism evidence="13 14">
    <name type="scientific">Leyella stercorea</name>
    <dbReference type="NCBI Taxonomy" id="363265"/>
    <lineage>
        <taxon>Bacteria</taxon>
        <taxon>Pseudomonadati</taxon>
        <taxon>Bacteroidota</taxon>
        <taxon>Bacteroidia</taxon>
        <taxon>Bacteroidales</taxon>
        <taxon>Prevotellaceae</taxon>
        <taxon>Leyella</taxon>
    </lineage>
</organism>
<dbReference type="GO" id="GO:0016651">
    <property type="term" value="F:oxidoreductase activity, acting on NAD(P)H"/>
    <property type="evidence" value="ECO:0007669"/>
    <property type="project" value="InterPro"/>
</dbReference>
<protein>
    <submittedName>
        <fullName evidence="13">NADH-quinone oxidoreductase subunit I</fullName>
    </submittedName>
</protein>
<comment type="caution">
    <text evidence="13">The sequence shown here is derived from an EMBL/GenBank/DDBJ whole genome shotgun (WGS) entry which is preliminary data.</text>
</comment>
<keyword evidence="2" id="KW-0004">4Fe-4S</keyword>
<dbReference type="PANTHER" id="PTHR10849">
    <property type="entry name" value="NADH DEHYDROGENASE UBIQUINONE IRON-SULFUR PROTEIN 8, MITOCHONDRIAL"/>
    <property type="match status" value="1"/>
</dbReference>
<dbReference type="InterPro" id="IPR010226">
    <property type="entry name" value="NADH_quinone_OxRdtase_chainI"/>
</dbReference>
<keyword evidence="7" id="KW-0408">Iron</keyword>
<accession>A0A3R6G3B7</accession>
<dbReference type="PROSITE" id="PS00198">
    <property type="entry name" value="4FE4S_FER_1"/>
    <property type="match status" value="1"/>
</dbReference>
<keyword evidence="5" id="KW-0677">Repeat</keyword>
<dbReference type="OrthoDB" id="9808559at2"/>
<dbReference type="InterPro" id="IPR017900">
    <property type="entry name" value="4Fe4S_Fe_S_CS"/>
</dbReference>